<evidence type="ECO:0000313" key="2">
    <source>
        <dbReference type="EMBL" id="CAC5389232.1"/>
    </source>
</evidence>
<reference evidence="2 3" key="1">
    <citation type="submission" date="2020-06" db="EMBL/GenBank/DDBJ databases">
        <authorList>
            <person name="Li R."/>
            <person name="Bekaert M."/>
        </authorList>
    </citation>
    <scope>NUCLEOTIDE SEQUENCE [LARGE SCALE GENOMIC DNA]</scope>
    <source>
        <strain evidence="3">wild</strain>
    </source>
</reference>
<dbReference type="EMBL" id="CACVKT020004325">
    <property type="protein sequence ID" value="CAC5389232.1"/>
    <property type="molecule type" value="Genomic_DNA"/>
</dbReference>
<dbReference type="InterPro" id="IPR036397">
    <property type="entry name" value="RNaseH_sf"/>
</dbReference>
<sequence length="209" mass="24845">MKYEDYLTSIYYNPSHAGSFASLEKKYRTIRKEGKFVLGRAKIRRWLEKQEKLTLHRQINRKFKRRRMVIPFIDYIWSADTCFMKGFVNENDGFGYFVVVKDCFSRFVWTRPLKTTKGGEMAVALSAIFDQGRRPLKLFTDKGSEYCNTIIRKLLKEKGINHFVSHSEVKSMQVERVIKTIKSKISRYMTRTQNHRLTWIDMLKPMTDS</sequence>
<keyword evidence="3" id="KW-1185">Reference proteome</keyword>
<organism evidence="2 3">
    <name type="scientific">Mytilus coruscus</name>
    <name type="common">Sea mussel</name>
    <dbReference type="NCBI Taxonomy" id="42192"/>
    <lineage>
        <taxon>Eukaryota</taxon>
        <taxon>Metazoa</taxon>
        <taxon>Spiralia</taxon>
        <taxon>Lophotrochozoa</taxon>
        <taxon>Mollusca</taxon>
        <taxon>Bivalvia</taxon>
        <taxon>Autobranchia</taxon>
        <taxon>Pteriomorphia</taxon>
        <taxon>Mytilida</taxon>
        <taxon>Mytiloidea</taxon>
        <taxon>Mytilidae</taxon>
        <taxon>Mytilinae</taxon>
        <taxon>Mytilus</taxon>
    </lineage>
</organism>
<dbReference type="OrthoDB" id="6147806at2759"/>
<name>A0A6J8BZY4_MYTCO</name>
<evidence type="ECO:0000313" key="3">
    <source>
        <dbReference type="Proteomes" id="UP000507470"/>
    </source>
</evidence>
<dbReference type="PROSITE" id="PS50994">
    <property type="entry name" value="INTEGRASE"/>
    <property type="match status" value="1"/>
</dbReference>
<dbReference type="InterPro" id="IPR012337">
    <property type="entry name" value="RNaseH-like_sf"/>
</dbReference>
<dbReference type="SUPFAM" id="SSF53098">
    <property type="entry name" value="Ribonuclease H-like"/>
    <property type="match status" value="1"/>
</dbReference>
<dbReference type="GO" id="GO:0003676">
    <property type="term" value="F:nucleic acid binding"/>
    <property type="evidence" value="ECO:0007669"/>
    <property type="project" value="InterPro"/>
</dbReference>
<dbReference type="InterPro" id="IPR001584">
    <property type="entry name" value="Integrase_cat-core"/>
</dbReference>
<dbReference type="PANTHER" id="PTHR46585">
    <property type="entry name" value="INTEGRASE CORE DOMAIN CONTAINING PROTEIN"/>
    <property type="match status" value="1"/>
</dbReference>
<protein>
    <recommendedName>
        <fullName evidence="1">Integrase catalytic domain-containing protein</fullName>
    </recommendedName>
</protein>
<gene>
    <name evidence="2" type="ORF">MCOR_24424</name>
</gene>
<proteinExistence type="predicted"/>
<feature type="domain" description="Integrase catalytic" evidence="1">
    <location>
        <begin position="67"/>
        <end position="209"/>
    </location>
</feature>
<accession>A0A6J8BZY4</accession>
<dbReference type="AlphaFoldDB" id="A0A6J8BZY4"/>
<dbReference type="Proteomes" id="UP000507470">
    <property type="component" value="Unassembled WGS sequence"/>
</dbReference>
<dbReference type="Gene3D" id="3.30.420.10">
    <property type="entry name" value="Ribonuclease H-like superfamily/Ribonuclease H"/>
    <property type="match status" value="1"/>
</dbReference>
<dbReference type="Pfam" id="PF00665">
    <property type="entry name" value="rve"/>
    <property type="match status" value="1"/>
</dbReference>
<evidence type="ECO:0000259" key="1">
    <source>
        <dbReference type="PROSITE" id="PS50994"/>
    </source>
</evidence>
<dbReference type="PANTHER" id="PTHR46585:SF1">
    <property type="entry name" value="CHROMO DOMAIN-CONTAINING PROTEIN"/>
    <property type="match status" value="1"/>
</dbReference>
<dbReference type="GO" id="GO:0015074">
    <property type="term" value="P:DNA integration"/>
    <property type="evidence" value="ECO:0007669"/>
    <property type="project" value="InterPro"/>
</dbReference>